<evidence type="ECO:0000313" key="1">
    <source>
        <dbReference type="EMBL" id="RCN55726.1"/>
    </source>
</evidence>
<comment type="caution">
    <text evidence="1">The sequence shown here is derived from an EMBL/GenBank/DDBJ whole genome shotgun (WGS) entry which is preliminary data.</text>
</comment>
<accession>A0A368HBA8</accession>
<organism evidence="1 2">
    <name type="scientific">Acidiferrobacter thiooxydans</name>
    <dbReference type="NCBI Taxonomy" id="163359"/>
    <lineage>
        <taxon>Bacteria</taxon>
        <taxon>Pseudomonadati</taxon>
        <taxon>Pseudomonadota</taxon>
        <taxon>Gammaproteobacteria</taxon>
        <taxon>Acidiferrobacterales</taxon>
        <taxon>Acidiferrobacteraceae</taxon>
        <taxon>Acidiferrobacter</taxon>
    </lineage>
</organism>
<protein>
    <submittedName>
        <fullName evidence="1">Uncharacterized protein</fullName>
    </submittedName>
</protein>
<keyword evidence="2" id="KW-1185">Reference proteome</keyword>
<proteinExistence type="predicted"/>
<sequence length="64" mass="7066">MHQAHADDAKEGQIAFQAQDLFEQPVLDLAARFEHFVPGLDAPALAVPAHLLDSRCEVIDRQVC</sequence>
<dbReference type="EMBL" id="PSYR01000002">
    <property type="protein sequence ID" value="RCN55726.1"/>
    <property type="molecule type" value="Genomic_DNA"/>
</dbReference>
<gene>
    <name evidence="1" type="ORF">C4900_07315</name>
</gene>
<dbReference type="AlphaFoldDB" id="A0A368HBA8"/>
<evidence type="ECO:0000313" key="2">
    <source>
        <dbReference type="Proteomes" id="UP000253250"/>
    </source>
</evidence>
<reference evidence="1 2" key="1">
    <citation type="submission" date="2018-02" db="EMBL/GenBank/DDBJ databases">
        <title>Insights into the biology of acidophilic members of the Acidiferrobacteraceae family derived from comparative genomic analyses.</title>
        <authorList>
            <person name="Issotta F."/>
            <person name="Thyssen C."/>
            <person name="Mena C."/>
            <person name="Moya A."/>
            <person name="Bellenberg S."/>
            <person name="Sproer C."/>
            <person name="Covarrubias P.C."/>
            <person name="Sand W."/>
            <person name="Quatrini R."/>
            <person name="Vera M."/>
        </authorList>
    </citation>
    <scope>NUCLEOTIDE SEQUENCE [LARGE SCALE GENOMIC DNA]</scope>
    <source>
        <strain evidence="2">m-1</strain>
    </source>
</reference>
<name>A0A368HBA8_9GAMM</name>
<dbReference type="Proteomes" id="UP000253250">
    <property type="component" value="Unassembled WGS sequence"/>
</dbReference>